<sequence>MIISPLSRHVRTIRPQLRLVPTPDPQDRSIGSTSGVRDRVDVFLDMGYVIRSARTAFGWRVGSRTPDPLATAREILALRYRSSELGTVHVFDGLHDPDRRPLDHHRMLDWKHQVEASGEVIVHLRPLQYLPDGGFRQKEVDTSLAFAMDDAARSGRTEAIVAFTGDRDLLPAARRVIAADVRFESACWGQRGGIFLPEERTWTHRLGRAAYQRCTATGEFGDAA</sequence>
<evidence type="ECO:0000313" key="1">
    <source>
        <dbReference type="EMBL" id="ABI79400.1"/>
    </source>
</evidence>
<reference evidence="1" key="1">
    <citation type="submission" date="2006-08" db="EMBL/GenBank/DDBJ databases">
        <title>The complete nucleotide sequence of Nocardia linear plasmid pNSL1.</title>
        <authorList>
            <person name="Zhu Y."/>
            <person name="Xu M."/>
            <person name="Qin Z."/>
        </authorList>
    </citation>
    <scope>NUCLEOTIDE SEQUENCE</scope>
    <source>
        <strain evidence="1">NS1</strain>
        <plasmid evidence="1">pNSL1</plasmid>
    </source>
</reference>
<dbReference type="RefSeq" id="WP_012477000.1">
    <property type="nucleotide sequence ID" value="NC_010850.1"/>
</dbReference>
<gene>
    <name evidence="1" type="ORF">PNSL1.072</name>
</gene>
<protein>
    <recommendedName>
        <fullName evidence="2">NYN domain-containing protein</fullName>
    </recommendedName>
</protein>
<organism evidence="1">
    <name type="scientific">Rhodococcus sp. NS1</name>
    <dbReference type="NCBI Taxonomy" id="402236"/>
    <lineage>
        <taxon>Bacteria</taxon>
        <taxon>Bacillati</taxon>
        <taxon>Actinomycetota</taxon>
        <taxon>Actinomycetes</taxon>
        <taxon>Mycobacteriales</taxon>
        <taxon>Nocardiaceae</taxon>
        <taxon>Rhodococcus</taxon>
    </lineage>
</organism>
<keyword evidence="1" id="KW-0614">Plasmid</keyword>
<evidence type="ECO:0008006" key="2">
    <source>
        <dbReference type="Google" id="ProtNLM"/>
    </source>
</evidence>
<geneLocation type="plasmid" evidence="1">
    <name>pNSL1</name>
</geneLocation>
<name>Q06GB1_9NOCA</name>
<dbReference type="EMBL" id="DQ888171">
    <property type="protein sequence ID" value="ABI79400.1"/>
    <property type="molecule type" value="Genomic_DNA"/>
</dbReference>
<dbReference type="Gene3D" id="3.40.50.1010">
    <property type="entry name" value="5'-nuclease"/>
    <property type="match status" value="1"/>
</dbReference>
<proteinExistence type="predicted"/>
<accession>Q06GB1</accession>
<dbReference type="AlphaFoldDB" id="Q06GB1"/>